<protein>
    <recommendedName>
        <fullName evidence="5">Aminopeptidase N</fullName>
        <ecNumber evidence="4">3.4.11.2</ecNumber>
    </recommendedName>
</protein>
<keyword evidence="10" id="KW-0862">Zinc</keyword>
<dbReference type="InterPro" id="IPR014782">
    <property type="entry name" value="Peptidase_M1_dom"/>
</dbReference>
<keyword evidence="7" id="KW-0645">Protease</keyword>
<feature type="domain" description="Aminopeptidase N-like N-terminal" evidence="13">
    <location>
        <begin position="80"/>
        <end position="271"/>
    </location>
</feature>
<keyword evidence="9" id="KW-0378">Hydrolase</keyword>
<dbReference type="Proteomes" id="UP000585050">
    <property type="component" value="Unassembled WGS sequence"/>
</dbReference>
<evidence type="ECO:0000313" key="15">
    <source>
        <dbReference type="Proteomes" id="UP000585050"/>
    </source>
</evidence>
<comment type="catalytic activity">
    <reaction evidence="1">
        <text>Release of an N-terminal amino acid, Xaa-|-Yaa- from a peptide, amide or arylamide. Xaa is preferably Ala, but may be most amino acids including Pro (slow action). When a terminal hydrophobic residue is followed by a prolyl residue, the two may be released as an intact Xaa-Pro dipeptide.</text>
        <dbReference type="EC" id="3.4.11.2"/>
    </reaction>
</comment>
<dbReference type="RefSeq" id="WP_168883575.1">
    <property type="nucleotide sequence ID" value="NZ_JABAIL010000005.1"/>
</dbReference>
<dbReference type="InterPro" id="IPR011989">
    <property type="entry name" value="ARM-like"/>
</dbReference>
<sequence length="867" mass="99669">MIFNYKHAVISAILLGSTMQACKTTQPAANGQSDIGQAQIDETILIEDTTTQENVDQTPEWVAKKGPYHAAYDQAFKILHTQLKVSFNWEKQHMNGDAVITLQPYFYPQSDIILDAKHFDIHKIELVDKQNKSITALEYTYDSLQLNIALDKEYSSDETCHLHIVYTAKPNERQSHGSEAITDDKGLYFINPLGDEIGKPQQIWTQGETQANSCWFPTFDHPNVKMKQDIFMTVQDKYVTLSNGKLVSQQKNSDGTRTDHWKQELPHSVYLAMMAVGDFAVVKDEWRGKEVSYYVEPAYEKYARTIFGSTPEMMEYFSNRFDYPFPWAKYSQIIIRDFVSGAMENTTASTFMESVQVDDREKLDQDWDFIVAHELFHHWFGDLVTTESWANLPLNESWANYSEYLWREYKNGKDEADFALQSELESYLYESETKQEPLIRYHYINREDMFDSHSYAKGGYILNLFRNTIGDDAFFKGASIYLKSNEFKAAEIANLRLAFEEVTGQDLNWFFNQWFMSAGHPDFYIKDSYVDGKVKLLVQQQQDPEYTPIYRIPTKVKFWWNDGKSEERKMTITKASETFQFMFDQQPDLVIFDPDHIIPGVFDHSKSPQAYTLQAKYAENVMHRVEAIEKLGESIVADTSVIPTLLTFMDDKFWGIRETTVAVFDQYQGTGDISEVVKKMRTMVLKDDNASVRATALSVLSSIDEQFIETAKIAMNDSSYAVVATALYASSSIEGPSILPKAEQFEDAKNPNIVFVLSLIYTDLAVEGKLDWFDKKLTEMNDQFRQYMFRSMTGYILTLKTDEDKEKAADIILKYATNKGSSTNTKIAAYQAVSPLLDNEAIKNRVTEAINAEKNDDVKQMLSEQGY</sequence>
<accession>A0A7X8SMF0</accession>
<dbReference type="SUPFAM" id="SSF48371">
    <property type="entry name" value="ARM repeat"/>
    <property type="match status" value="1"/>
</dbReference>
<keyword evidence="15" id="KW-1185">Reference proteome</keyword>
<gene>
    <name evidence="14" type="ORF">HGP29_16720</name>
</gene>
<dbReference type="GO" id="GO:0005615">
    <property type="term" value="C:extracellular space"/>
    <property type="evidence" value="ECO:0007669"/>
    <property type="project" value="TreeGrafter"/>
</dbReference>
<dbReference type="Pfam" id="PF17900">
    <property type="entry name" value="Peptidase_M1_N"/>
    <property type="match status" value="1"/>
</dbReference>
<comment type="similarity">
    <text evidence="3">Belongs to the peptidase M1 family.</text>
</comment>
<keyword evidence="6" id="KW-0031">Aminopeptidase</keyword>
<dbReference type="AlphaFoldDB" id="A0A7X8SMF0"/>
<dbReference type="InterPro" id="IPR027268">
    <property type="entry name" value="Peptidase_M4/M1_CTD_sf"/>
</dbReference>
<dbReference type="GO" id="GO:0006508">
    <property type="term" value="P:proteolysis"/>
    <property type="evidence" value="ECO:0007669"/>
    <property type="project" value="UniProtKB-KW"/>
</dbReference>
<dbReference type="Gene3D" id="2.60.40.1730">
    <property type="entry name" value="tricorn interacting facor f3 domain"/>
    <property type="match status" value="1"/>
</dbReference>
<evidence type="ECO:0000256" key="6">
    <source>
        <dbReference type="ARBA" id="ARBA00022438"/>
    </source>
</evidence>
<dbReference type="SUPFAM" id="SSF63737">
    <property type="entry name" value="Leukotriene A4 hydrolase N-terminal domain"/>
    <property type="match status" value="1"/>
</dbReference>
<name>A0A7X8SMF0_9BACT</name>
<organism evidence="14 15">
    <name type="scientific">Flammeovirga agarivorans</name>
    <dbReference type="NCBI Taxonomy" id="2726742"/>
    <lineage>
        <taxon>Bacteria</taxon>
        <taxon>Pseudomonadati</taxon>
        <taxon>Bacteroidota</taxon>
        <taxon>Cytophagia</taxon>
        <taxon>Cytophagales</taxon>
        <taxon>Flammeovirgaceae</taxon>
        <taxon>Flammeovirga</taxon>
    </lineage>
</organism>
<dbReference type="GO" id="GO:0043171">
    <property type="term" value="P:peptide catabolic process"/>
    <property type="evidence" value="ECO:0007669"/>
    <property type="project" value="TreeGrafter"/>
</dbReference>
<dbReference type="PROSITE" id="PS51257">
    <property type="entry name" value="PROKAR_LIPOPROTEIN"/>
    <property type="match status" value="1"/>
</dbReference>
<keyword evidence="8" id="KW-0479">Metal-binding</keyword>
<dbReference type="GO" id="GO:0042277">
    <property type="term" value="F:peptide binding"/>
    <property type="evidence" value="ECO:0007669"/>
    <property type="project" value="TreeGrafter"/>
</dbReference>
<evidence type="ECO:0000256" key="3">
    <source>
        <dbReference type="ARBA" id="ARBA00010136"/>
    </source>
</evidence>
<dbReference type="GO" id="GO:0008270">
    <property type="term" value="F:zinc ion binding"/>
    <property type="evidence" value="ECO:0007669"/>
    <property type="project" value="InterPro"/>
</dbReference>
<dbReference type="InterPro" id="IPR042097">
    <property type="entry name" value="Aminopeptidase_N-like_N_sf"/>
</dbReference>
<dbReference type="CDD" id="cd09603">
    <property type="entry name" value="M1_APN_like"/>
    <property type="match status" value="1"/>
</dbReference>
<dbReference type="Gene3D" id="1.25.10.10">
    <property type="entry name" value="Leucine-rich Repeat Variant"/>
    <property type="match status" value="1"/>
</dbReference>
<dbReference type="EMBL" id="JABAIL010000005">
    <property type="protein sequence ID" value="NLR92858.1"/>
    <property type="molecule type" value="Genomic_DNA"/>
</dbReference>
<dbReference type="SUPFAM" id="SSF55486">
    <property type="entry name" value="Metalloproteases ('zincins'), catalytic domain"/>
    <property type="match status" value="1"/>
</dbReference>
<evidence type="ECO:0000256" key="11">
    <source>
        <dbReference type="ARBA" id="ARBA00023049"/>
    </source>
</evidence>
<dbReference type="GO" id="GO:0005737">
    <property type="term" value="C:cytoplasm"/>
    <property type="evidence" value="ECO:0007669"/>
    <property type="project" value="TreeGrafter"/>
</dbReference>
<dbReference type="GO" id="GO:0070006">
    <property type="term" value="F:metalloaminopeptidase activity"/>
    <property type="evidence" value="ECO:0007669"/>
    <property type="project" value="TreeGrafter"/>
</dbReference>
<dbReference type="GO" id="GO:0016020">
    <property type="term" value="C:membrane"/>
    <property type="evidence" value="ECO:0007669"/>
    <property type="project" value="TreeGrafter"/>
</dbReference>
<dbReference type="InterPro" id="IPR001930">
    <property type="entry name" value="Peptidase_M1"/>
</dbReference>
<proteinExistence type="inferred from homology"/>
<evidence type="ECO:0000259" key="13">
    <source>
        <dbReference type="Pfam" id="PF17900"/>
    </source>
</evidence>
<dbReference type="PRINTS" id="PR00756">
    <property type="entry name" value="ALADIPTASE"/>
</dbReference>
<dbReference type="Pfam" id="PF01433">
    <property type="entry name" value="Peptidase_M1"/>
    <property type="match status" value="1"/>
</dbReference>
<evidence type="ECO:0000256" key="7">
    <source>
        <dbReference type="ARBA" id="ARBA00022670"/>
    </source>
</evidence>
<evidence type="ECO:0000256" key="2">
    <source>
        <dbReference type="ARBA" id="ARBA00001947"/>
    </source>
</evidence>
<dbReference type="EC" id="3.4.11.2" evidence="4"/>
<feature type="domain" description="Peptidase M1 membrane alanine aminopeptidase" evidence="12">
    <location>
        <begin position="309"/>
        <end position="514"/>
    </location>
</feature>
<dbReference type="PANTHER" id="PTHR11533">
    <property type="entry name" value="PROTEASE M1 ZINC METALLOPROTEASE"/>
    <property type="match status" value="1"/>
</dbReference>
<dbReference type="GO" id="GO:0016285">
    <property type="term" value="F:alanyl aminopeptidase activity"/>
    <property type="evidence" value="ECO:0007669"/>
    <property type="project" value="UniProtKB-EC"/>
</dbReference>
<evidence type="ECO:0000256" key="1">
    <source>
        <dbReference type="ARBA" id="ARBA00000098"/>
    </source>
</evidence>
<evidence type="ECO:0000256" key="9">
    <source>
        <dbReference type="ARBA" id="ARBA00022801"/>
    </source>
</evidence>
<evidence type="ECO:0000256" key="10">
    <source>
        <dbReference type="ARBA" id="ARBA00022833"/>
    </source>
</evidence>
<keyword evidence="11" id="KW-0482">Metalloprotease</keyword>
<dbReference type="Gene3D" id="1.10.390.10">
    <property type="entry name" value="Neutral Protease Domain 2"/>
    <property type="match status" value="1"/>
</dbReference>
<comment type="caution">
    <text evidence="14">The sequence shown here is derived from an EMBL/GenBank/DDBJ whole genome shotgun (WGS) entry which is preliminary data.</text>
</comment>
<comment type="cofactor">
    <cofactor evidence="2">
        <name>Zn(2+)</name>
        <dbReference type="ChEBI" id="CHEBI:29105"/>
    </cofactor>
</comment>
<dbReference type="InterPro" id="IPR045357">
    <property type="entry name" value="Aminopeptidase_N-like_N"/>
</dbReference>
<evidence type="ECO:0000256" key="4">
    <source>
        <dbReference type="ARBA" id="ARBA00012564"/>
    </source>
</evidence>
<evidence type="ECO:0000313" key="14">
    <source>
        <dbReference type="EMBL" id="NLR92858.1"/>
    </source>
</evidence>
<evidence type="ECO:0000256" key="8">
    <source>
        <dbReference type="ARBA" id="ARBA00022723"/>
    </source>
</evidence>
<reference evidence="14 15" key="1">
    <citation type="submission" date="2020-04" db="EMBL/GenBank/DDBJ databases">
        <title>Flammeovirga sp. SR4, a novel species isolated from seawater.</title>
        <authorList>
            <person name="Wang X."/>
        </authorList>
    </citation>
    <scope>NUCLEOTIDE SEQUENCE [LARGE SCALE GENOMIC DNA]</scope>
    <source>
        <strain evidence="14 15">SR4</strain>
    </source>
</reference>
<dbReference type="PANTHER" id="PTHR11533:SF174">
    <property type="entry name" value="PUROMYCIN-SENSITIVE AMINOPEPTIDASE-RELATED"/>
    <property type="match status" value="1"/>
</dbReference>
<dbReference type="InterPro" id="IPR016024">
    <property type="entry name" value="ARM-type_fold"/>
</dbReference>
<dbReference type="InterPro" id="IPR050344">
    <property type="entry name" value="Peptidase_M1_aminopeptidases"/>
</dbReference>
<evidence type="ECO:0000259" key="12">
    <source>
        <dbReference type="Pfam" id="PF01433"/>
    </source>
</evidence>
<evidence type="ECO:0000256" key="5">
    <source>
        <dbReference type="ARBA" id="ARBA00015611"/>
    </source>
</evidence>